<dbReference type="InterPro" id="IPR024726">
    <property type="entry name" value="FhuF_C"/>
</dbReference>
<protein>
    <submittedName>
        <fullName evidence="2">(2Fe-2S)-binding protein</fullName>
    </submittedName>
</protein>
<proteinExistence type="predicted"/>
<evidence type="ECO:0000313" key="2">
    <source>
        <dbReference type="EMBL" id="MBU8821801.1"/>
    </source>
</evidence>
<keyword evidence="3" id="KW-1185">Reference proteome</keyword>
<dbReference type="Proteomes" id="UP000696413">
    <property type="component" value="Unassembled WGS sequence"/>
</dbReference>
<reference evidence="2 3" key="1">
    <citation type="submission" date="2021-05" db="EMBL/GenBank/DDBJ databases">
        <title>Draft Genome Sequences of Clinical Respiratory Isolates of Mycobacterium goodii Recovered in Ireland.</title>
        <authorList>
            <person name="Flanagan P.R."/>
            <person name="Mok S."/>
            <person name="Roycroft E."/>
            <person name="Rogers T.R."/>
            <person name="Fitzgibbon M."/>
        </authorList>
    </citation>
    <scope>NUCLEOTIDE SEQUENCE [LARGE SCALE GENOMIC DNA]</scope>
    <source>
        <strain evidence="2 3">14IE55</strain>
    </source>
</reference>
<evidence type="ECO:0000313" key="3">
    <source>
        <dbReference type="Proteomes" id="UP000696413"/>
    </source>
</evidence>
<organism evidence="2 3">
    <name type="scientific">Mycolicibacterium goodii</name>
    <name type="common">Mycobacterium goodii</name>
    <dbReference type="NCBI Taxonomy" id="134601"/>
    <lineage>
        <taxon>Bacteria</taxon>
        <taxon>Bacillati</taxon>
        <taxon>Actinomycetota</taxon>
        <taxon>Actinomycetes</taxon>
        <taxon>Mycobacteriales</taxon>
        <taxon>Mycobacteriaceae</taxon>
        <taxon>Mycolicibacterium</taxon>
    </lineage>
</organism>
<dbReference type="EMBL" id="JAHBOM010000002">
    <property type="protein sequence ID" value="MBU8821801.1"/>
    <property type="molecule type" value="Genomic_DNA"/>
</dbReference>
<dbReference type="Pfam" id="PF11575">
    <property type="entry name" value="FhuF_C"/>
    <property type="match status" value="1"/>
</dbReference>
<name>A0ABS6HHH8_MYCGD</name>
<gene>
    <name evidence="2" type="ORF">KL859_02810</name>
</gene>
<evidence type="ECO:0000259" key="1">
    <source>
        <dbReference type="Pfam" id="PF11575"/>
    </source>
</evidence>
<sequence length="236" mass="24919">MNTPDLSALTALGEYFALPSAQGDSWLPVATLCGDAETLRDYTLRMRAATAAGFRVADDDVPVKAAASSVHLSIAARLLSPAIGAATCLGAVPMLTSGSVFWQRDPSHRPLLGAARLQWSPVTDARAAARRITDTLVDGVLRLLSTTMRHAVSLPPHVMWGNIASAANGAVTVLAATRPDAEGFGRALVRELIADEPLRGTAEFTDGRFRRRNCCLFYQVPGGGYCGDCVLVGPEA</sequence>
<feature type="domain" description="Ferric siderophore reductase C-terminal" evidence="1">
    <location>
        <begin position="211"/>
        <end position="231"/>
    </location>
</feature>
<comment type="caution">
    <text evidence="2">The sequence shown here is derived from an EMBL/GenBank/DDBJ whole genome shotgun (WGS) entry which is preliminary data.</text>
</comment>
<accession>A0ABS6HHH8</accession>